<dbReference type="Pfam" id="PF03551">
    <property type="entry name" value="PadR"/>
    <property type="match status" value="1"/>
</dbReference>
<evidence type="ECO:0000259" key="2">
    <source>
        <dbReference type="Pfam" id="PF10400"/>
    </source>
</evidence>
<evidence type="ECO:0000313" key="3">
    <source>
        <dbReference type="EMBL" id="MCP2353301.1"/>
    </source>
</evidence>
<dbReference type="SUPFAM" id="SSF46785">
    <property type="entry name" value="Winged helix' DNA-binding domain"/>
    <property type="match status" value="1"/>
</dbReference>
<dbReference type="PANTHER" id="PTHR43252">
    <property type="entry name" value="TRANSCRIPTIONAL REGULATOR YQJI"/>
    <property type="match status" value="1"/>
</dbReference>
<evidence type="ECO:0000313" key="4">
    <source>
        <dbReference type="Proteomes" id="UP001139648"/>
    </source>
</evidence>
<dbReference type="Pfam" id="PF10400">
    <property type="entry name" value="Vir_act_alpha_C"/>
    <property type="match status" value="1"/>
</dbReference>
<dbReference type="Gene3D" id="6.10.140.190">
    <property type="match status" value="1"/>
</dbReference>
<dbReference type="InterPro" id="IPR036388">
    <property type="entry name" value="WH-like_DNA-bd_sf"/>
</dbReference>
<feature type="domain" description="Transcription regulator PadR C-terminal" evidence="2">
    <location>
        <begin position="94"/>
        <end position="176"/>
    </location>
</feature>
<dbReference type="AlphaFoldDB" id="A0A9X2G6R1"/>
<dbReference type="GO" id="GO:0003677">
    <property type="term" value="F:DNA binding"/>
    <property type="evidence" value="ECO:0007669"/>
    <property type="project" value="UniProtKB-KW"/>
</dbReference>
<dbReference type="InterPro" id="IPR036390">
    <property type="entry name" value="WH_DNA-bd_sf"/>
</dbReference>
<dbReference type="Gene3D" id="1.10.10.10">
    <property type="entry name" value="Winged helix-like DNA-binding domain superfamily/Winged helix DNA-binding domain"/>
    <property type="match status" value="1"/>
</dbReference>
<keyword evidence="4" id="KW-1185">Reference proteome</keyword>
<evidence type="ECO:0000259" key="1">
    <source>
        <dbReference type="Pfam" id="PF03551"/>
    </source>
</evidence>
<dbReference type="Proteomes" id="UP001139648">
    <property type="component" value="Unassembled WGS sequence"/>
</dbReference>
<keyword evidence="3" id="KW-0238">DNA-binding</keyword>
<gene>
    <name evidence="3" type="ORF">HD597_000321</name>
</gene>
<sequence length="182" mass="19778">MVRRSQTEMAVLGALNMEPMTAYALREVIKDVLGHFWSESFGQIYPCLHSLEQQGHVERREGPRAGSSVFAINASGMARLHELLSEPVTTTPPRNGLLLRLFFGRALGPAKCRELLLQAKADAEGSLAQYDDLARSVAVEDAGSPDLPYMQTTISAGKHSARAVIAWVDEALTLLDQTNGAS</sequence>
<dbReference type="PANTHER" id="PTHR43252:SF6">
    <property type="entry name" value="NEGATIVE TRANSCRIPTION REGULATOR PADR"/>
    <property type="match status" value="1"/>
</dbReference>
<dbReference type="EMBL" id="JAMZEB010000001">
    <property type="protein sequence ID" value="MCP2353301.1"/>
    <property type="molecule type" value="Genomic_DNA"/>
</dbReference>
<dbReference type="RefSeq" id="WP_253739768.1">
    <property type="nucleotide sequence ID" value="NZ_BAABKA010000076.1"/>
</dbReference>
<dbReference type="InterPro" id="IPR005149">
    <property type="entry name" value="Tscrpt_reg_PadR_N"/>
</dbReference>
<comment type="caution">
    <text evidence="3">The sequence shown here is derived from an EMBL/GenBank/DDBJ whole genome shotgun (WGS) entry which is preliminary data.</text>
</comment>
<protein>
    <submittedName>
        <fullName evidence="3">DNA-binding PadR family transcriptional regulator</fullName>
    </submittedName>
</protein>
<feature type="domain" description="Transcription regulator PadR N-terminal" evidence="1">
    <location>
        <begin position="11"/>
        <end position="82"/>
    </location>
</feature>
<dbReference type="InterPro" id="IPR018309">
    <property type="entry name" value="Tscrpt_reg_PadR_C"/>
</dbReference>
<reference evidence="3" key="1">
    <citation type="submission" date="2022-06" db="EMBL/GenBank/DDBJ databases">
        <title>Sequencing the genomes of 1000 actinobacteria strains.</title>
        <authorList>
            <person name="Klenk H.-P."/>
        </authorList>
    </citation>
    <scope>NUCLEOTIDE SEQUENCE</scope>
    <source>
        <strain evidence="3">DSM 46694</strain>
    </source>
</reference>
<organism evidence="3 4">
    <name type="scientific">Nonomuraea thailandensis</name>
    <dbReference type="NCBI Taxonomy" id="1188745"/>
    <lineage>
        <taxon>Bacteria</taxon>
        <taxon>Bacillati</taxon>
        <taxon>Actinomycetota</taxon>
        <taxon>Actinomycetes</taxon>
        <taxon>Streptosporangiales</taxon>
        <taxon>Streptosporangiaceae</taxon>
        <taxon>Nonomuraea</taxon>
    </lineage>
</organism>
<name>A0A9X2G6R1_9ACTN</name>
<accession>A0A9X2G6R1</accession>
<proteinExistence type="predicted"/>